<dbReference type="InterPro" id="IPR021369">
    <property type="entry name" value="DUF2985"/>
</dbReference>
<evidence type="ECO:0000313" key="3">
    <source>
        <dbReference type="EMBL" id="KAJ6440611.1"/>
    </source>
</evidence>
<reference evidence="3" key="1">
    <citation type="submission" date="2023-01" db="EMBL/GenBank/DDBJ databases">
        <title>The growth and conidiation of Purpureocillium lavendulum are regulated by nitrogen source and histone H3K14 acetylation.</title>
        <authorList>
            <person name="Tang P."/>
            <person name="Han J."/>
            <person name="Zhang C."/>
            <person name="Tang P."/>
            <person name="Qi F."/>
            <person name="Zhang K."/>
            <person name="Liang L."/>
        </authorList>
    </citation>
    <scope>NUCLEOTIDE SEQUENCE</scope>
    <source>
        <strain evidence="3">YMF1.00683</strain>
    </source>
</reference>
<dbReference type="AlphaFoldDB" id="A0AB34FP30"/>
<feature type="compositionally biased region" description="Basic and acidic residues" evidence="1">
    <location>
        <begin position="713"/>
        <end position="745"/>
    </location>
</feature>
<gene>
    <name evidence="3" type="ORF">O9K51_06401</name>
</gene>
<keyword evidence="4" id="KW-1185">Reference proteome</keyword>
<evidence type="ECO:0000256" key="2">
    <source>
        <dbReference type="SAM" id="Phobius"/>
    </source>
</evidence>
<keyword evidence="2" id="KW-1133">Transmembrane helix</keyword>
<evidence type="ECO:0000256" key="1">
    <source>
        <dbReference type="SAM" id="MobiDB-lite"/>
    </source>
</evidence>
<name>A0AB34FP30_9HYPO</name>
<keyword evidence="2" id="KW-0472">Membrane</keyword>
<organism evidence="3 4">
    <name type="scientific">Purpureocillium lavendulum</name>
    <dbReference type="NCBI Taxonomy" id="1247861"/>
    <lineage>
        <taxon>Eukaryota</taxon>
        <taxon>Fungi</taxon>
        <taxon>Dikarya</taxon>
        <taxon>Ascomycota</taxon>
        <taxon>Pezizomycotina</taxon>
        <taxon>Sordariomycetes</taxon>
        <taxon>Hypocreomycetidae</taxon>
        <taxon>Hypocreales</taxon>
        <taxon>Ophiocordycipitaceae</taxon>
        <taxon>Purpureocillium</taxon>
    </lineage>
</organism>
<feature type="transmembrane region" description="Helical" evidence="2">
    <location>
        <begin position="389"/>
        <end position="417"/>
    </location>
</feature>
<keyword evidence="2" id="KW-0812">Transmembrane</keyword>
<feature type="region of interest" description="Disordered" evidence="1">
    <location>
        <begin position="292"/>
        <end position="324"/>
    </location>
</feature>
<dbReference type="Pfam" id="PF11204">
    <property type="entry name" value="DUF2985"/>
    <property type="match status" value="1"/>
</dbReference>
<feature type="transmembrane region" description="Helical" evidence="2">
    <location>
        <begin position="423"/>
        <end position="444"/>
    </location>
</feature>
<accession>A0AB34FP30</accession>
<feature type="region of interest" description="Disordered" evidence="1">
    <location>
        <begin position="471"/>
        <end position="540"/>
    </location>
</feature>
<feature type="compositionally biased region" description="Acidic residues" evidence="1">
    <location>
        <begin position="308"/>
        <end position="319"/>
    </location>
</feature>
<dbReference type="PANTHER" id="PTHR35872">
    <property type="entry name" value="INTEGRAL MEMBRANE PROTEIN (AFU_ORTHOLOGUE AFUA_5G07110)"/>
    <property type="match status" value="1"/>
</dbReference>
<comment type="caution">
    <text evidence="3">The sequence shown here is derived from an EMBL/GenBank/DDBJ whole genome shotgun (WGS) entry which is preliminary data.</text>
</comment>
<sequence>MDQDQDPQSSRRQDLQPPPHDNHPPRRLSPAASRTHSLAGPSTPLAEGSAADDYFDPLSQAHSHHEPPAPRLDQSAQHPHPPPQLRRLEPQQHPPEAPAAPPAATTGADGYHGGRPRSISQPTSGGGVRPGDASSSFAARNSRRLPPQTSLPRLTEEGSRPTMAELGIPPSPLSPTVSLPERTHSLEGEVQEPVEVRGNRMRRMSRLFWPGFARREQQVGEVPNRPATTQPEDEYHDQLVDYLDTIDPEVQTLSTLTNVQNSLFIPDLGPLINRRPTYVLSPRDLQHIRPVSAEVPAPPPEPPHVPEEPEEPMEPIEELPEPRIQRSDTITSRLTDSHYAALPHGKTLEGWTAEEKWELDDHVRHMLHSRRSRWKRRMKGFGQYVRRPLGFFVTLYATLITLFGLAWVLFLIGWIYVGDQQGYTIHIIDSVLVALFAIMGDGLAPFRAVDTYHMFFVVRYTRMIEKAAKASGSGNNLQKNNSRTSPSSDEPKEKGFMARLRRSPPPETQEEGAYTEPEPEVRRRDWADGPPLPYTDGTAAPPAVLASERHHNGPTEPDLETASSDISDIYSPLTEKQRKSLLHHQKKLAKSHSFYKPEETFTHYSFPLGYLMAIVILLDCHSCLQISLGATTWSIDYHKEKLHQAVTSTILAISITCNITAGLVITIGDRKTRKKDIHDLMSRQELTDDAIKHLEHKRKKEQDKLNKSGSNSDQEKLNGEGSGSDKERPGHEDDKMKWEEENKNV</sequence>
<evidence type="ECO:0000313" key="4">
    <source>
        <dbReference type="Proteomes" id="UP001163105"/>
    </source>
</evidence>
<feature type="region of interest" description="Disordered" evidence="1">
    <location>
        <begin position="1"/>
        <end position="175"/>
    </location>
</feature>
<feature type="compositionally biased region" description="Polar residues" evidence="1">
    <location>
        <begin position="472"/>
        <end position="488"/>
    </location>
</feature>
<feature type="region of interest" description="Disordered" evidence="1">
    <location>
        <begin position="694"/>
        <end position="745"/>
    </location>
</feature>
<dbReference type="Proteomes" id="UP001163105">
    <property type="component" value="Unassembled WGS sequence"/>
</dbReference>
<dbReference type="EMBL" id="JAQHRD010000005">
    <property type="protein sequence ID" value="KAJ6440611.1"/>
    <property type="molecule type" value="Genomic_DNA"/>
</dbReference>
<feature type="compositionally biased region" description="Pro residues" evidence="1">
    <location>
        <begin position="92"/>
        <end position="101"/>
    </location>
</feature>
<dbReference type="PANTHER" id="PTHR35872:SF1">
    <property type="entry name" value="ALPHA-L-RHAMNOSIDASE C"/>
    <property type="match status" value="1"/>
</dbReference>
<feature type="transmembrane region" description="Helical" evidence="2">
    <location>
        <begin position="608"/>
        <end position="628"/>
    </location>
</feature>
<proteinExistence type="predicted"/>
<feature type="transmembrane region" description="Helical" evidence="2">
    <location>
        <begin position="648"/>
        <end position="668"/>
    </location>
</feature>
<protein>
    <submittedName>
        <fullName evidence="3">Integral membrane protein</fullName>
    </submittedName>
</protein>
<feature type="compositionally biased region" description="Basic and acidic residues" evidence="1">
    <location>
        <begin position="9"/>
        <end position="24"/>
    </location>
</feature>